<reference evidence="1 2" key="1">
    <citation type="submission" date="2020-06" db="EMBL/GenBank/DDBJ databases">
        <authorList>
            <person name="Li R."/>
            <person name="Bekaert M."/>
        </authorList>
    </citation>
    <scope>NUCLEOTIDE SEQUENCE [LARGE SCALE GENOMIC DNA]</scope>
    <source>
        <strain evidence="2">wild</strain>
    </source>
</reference>
<accession>A0A6J8C6M6</accession>
<evidence type="ECO:0000313" key="2">
    <source>
        <dbReference type="Proteomes" id="UP000507470"/>
    </source>
</evidence>
<protein>
    <submittedName>
        <fullName evidence="1">Uncharacterized protein</fullName>
    </submittedName>
</protein>
<evidence type="ECO:0000313" key="1">
    <source>
        <dbReference type="EMBL" id="CAC5390640.1"/>
    </source>
</evidence>
<gene>
    <name evidence="1" type="ORF">MCOR_25726</name>
</gene>
<organism evidence="1 2">
    <name type="scientific">Mytilus coruscus</name>
    <name type="common">Sea mussel</name>
    <dbReference type="NCBI Taxonomy" id="42192"/>
    <lineage>
        <taxon>Eukaryota</taxon>
        <taxon>Metazoa</taxon>
        <taxon>Spiralia</taxon>
        <taxon>Lophotrochozoa</taxon>
        <taxon>Mollusca</taxon>
        <taxon>Bivalvia</taxon>
        <taxon>Autobranchia</taxon>
        <taxon>Pteriomorphia</taxon>
        <taxon>Mytilida</taxon>
        <taxon>Mytiloidea</taxon>
        <taxon>Mytilidae</taxon>
        <taxon>Mytilinae</taxon>
        <taxon>Mytilus</taxon>
    </lineage>
</organism>
<dbReference type="EMBL" id="CACVKT020004586">
    <property type="protein sequence ID" value="CAC5390640.1"/>
    <property type="molecule type" value="Genomic_DNA"/>
</dbReference>
<keyword evidence="2" id="KW-1185">Reference proteome</keyword>
<proteinExistence type="predicted"/>
<dbReference type="AlphaFoldDB" id="A0A6J8C6M6"/>
<sequence length="165" mass="19744">MSEVNKLKTHYDSKISHLHDKLNNIEFENGNLREKDASLHSDLHKMRDVLMKITKKLLKVFDWVTGTSKTKLKNNVKLDFNPSDIIAMHIIPEKEESPRPILINLFRMDTKITLLRKQMRINEALKVRIDITKLNLGFLNRLFQHDHIVRSWYFNDHQWRIQKFS</sequence>
<dbReference type="Proteomes" id="UP000507470">
    <property type="component" value="Unassembled WGS sequence"/>
</dbReference>
<name>A0A6J8C6M6_MYTCO</name>